<reference evidence="2" key="1">
    <citation type="submission" date="2025-08" db="UniProtKB">
        <authorList>
            <consortium name="RefSeq"/>
        </authorList>
    </citation>
    <scope>IDENTIFICATION</scope>
    <source>
        <tissue evidence="2">Whole body</tissue>
    </source>
</reference>
<dbReference type="RefSeq" id="XP_026669018.1">
    <property type="nucleotide sequence ID" value="XM_026813217.1"/>
</dbReference>
<proteinExistence type="predicted"/>
<organism evidence="1 2">
    <name type="scientific">Ceratina calcarata</name>
    <dbReference type="NCBI Taxonomy" id="156304"/>
    <lineage>
        <taxon>Eukaryota</taxon>
        <taxon>Metazoa</taxon>
        <taxon>Ecdysozoa</taxon>
        <taxon>Arthropoda</taxon>
        <taxon>Hexapoda</taxon>
        <taxon>Insecta</taxon>
        <taxon>Pterygota</taxon>
        <taxon>Neoptera</taxon>
        <taxon>Endopterygota</taxon>
        <taxon>Hymenoptera</taxon>
        <taxon>Apocrita</taxon>
        <taxon>Aculeata</taxon>
        <taxon>Apoidea</taxon>
        <taxon>Anthophila</taxon>
        <taxon>Apidae</taxon>
        <taxon>Ceratina</taxon>
        <taxon>Zadontomerus</taxon>
    </lineage>
</organism>
<name>A0AAJ7S1Q2_9HYME</name>
<dbReference type="Gene3D" id="3.30.420.10">
    <property type="entry name" value="Ribonuclease H-like superfamily/Ribonuclease H"/>
    <property type="match status" value="1"/>
</dbReference>
<dbReference type="InterPro" id="IPR036397">
    <property type="entry name" value="RNaseH_sf"/>
</dbReference>
<accession>A0AAJ7S1Q2</accession>
<gene>
    <name evidence="2" type="primary">LOC113464282</name>
</gene>
<dbReference type="Proteomes" id="UP000694925">
    <property type="component" value="Unplaced"/>
</dbReference>
<dbReference type="AlphaFoldDB" id="A0AAJ7S1Q2"/>
<dbReference type="KEGG" id="ccal:113464282"/>
<dbReference type="GO" id="GO:0003676">
    <property type="term" value="F:nucleic acid binding"/>
    <property type="evidence" value="ECO:0007669"/>
    <property type="project" value="InterPro"/>
</dbReference>
<protein>
    <submittedName>
        <fullName evidence="2">Uncharacterized protein LOC113464282</fullName>
    </submittedName>
</protein>
<keyword evidence="1" id="KW-1185">Reference proteome</keyword>
<evidence type="ECO:0000313" key="2">
    <source>
        <dbReference type="RefSeq" id="XP_026669018.1"/>
    </source>
</evidence>
<sequence>MIAKLTDDTAEKYWYKIISDVEYALNNSVNKATGETPSRLLFGVRQRKKSTDALREYLCNESEEEREEEKIRRYASDRILRSQTYNKEYADKKHKEAHDYAVSDLVSIKNFDTTVGAAHKLKPIFKGPYKVAEKLGNDRYTITDVDGFQNTQRPYRGVWQAAHMRLWRQV</sequence>
<evidence type="ECO:0000313" key="1">
    <source>
        <dbReference type="Proteomes" id="UP000694925"/>
    </source>
</evidence>
<dbReference type="GeneID" id="113464282"/>